<protein>
    <recommendedName>
        <fullName evidence="2">UspA domain-containing protein</fullName>
    </recommendedName>
</protein>
<dbReference type="RefSeq" id="WP_157891777.1">
    <property type="nucleotide sequence ID" value="NZ_LT859958.1"/>
</dbReference>
<dbReference type="Pfam" id="PF00582">
    <property type="entry name" value="Usp"/>
    <property type="match status" value="1"/>
</dbReference>
<dbReference type="AlphaFoldDB" id="A0A1Y6K4Q8"/>
<organism evidence="3 4">
    <name type="scientific">Candidatus Brevifilum fermentans</name>
    <dbReference type="NCBI Taxonomy" id="1986204"/>
    <lineage>
        <taxon>Bacteria</taxon>
        <taxon>Bacillati</taxon>
        <taxon>Chloroflexota</taxon>
        <taxon>Anaerolineae</taxon>
        <taxon>Anaerolineales</taxon>
        <taxon>Anaerolineaceae</taxon>
        <taxon>Candidatus Brevifilum</taxon>
    </lineage>
</organism>
<dbReference type="Proteomes" id="UP000195514">
    <property type="component" value="Chromosome I"/>
</dbReference>
<feature type="domain" description="UspA" evidence="2">
    <location>
        <begin position="9"/>
        <end position="157"/>
    </location>
</feature>
<name>A0A1Y6K4Q8_9CHLR</name>
<dbReference type="CDD" id="cd00293">
    <property type="entry name" value="USP-like"/>
    <property type="match status" value="1"/>
</dbReference>
<evidence type="ECO:0000256" key="1">
    <source>
        <dbReference type="ARBA" id="ARBA00008791"/>
    </source>
</evidence>
<keyword evidence="4" id="KW-1185">Reference proteome</keyword>
<evidence type="ECO:0000259" key="2">
    <source>
        <dbReference type="Pfam" id="PF00582"/>
    </source>
</evidence>
<dbReference type="SUPFAM" id="SSF52402">
    <property type="entry name" value="Adenine nucleotide alpha hydrolases-like"/>
    <property type="match status" value="1"/>
</dbReference>
<proteinExistence type="inferred from homology"/>
<accession>A0A1Y6K4Q8</accession>
<dbReference type="EMBL" id="LT859958">
    <property type="protein sequence ID" value="SMX54536.1"/>
    <property type="molecule type" value="Genomic_DNA"/>
</dbReference>
<evidence type="ECO:0000313" key="3">
    <source>
        <dbReference type="EMBL" id="SMX54536.1"/>
    </source>
</evidence>
<gene>
    <name evidence="3" type="ORF">CFX1CAM_1471</name>
</gene>
<dbReference type="OrthoDB" id="189896at2"/>
<dbReference type="InterPro" id="IPR006016">
    <property type="entry name" value="UspA"/>
</dbReference>
<dbReference type="InterPro" id="IPR006015">
    <property type="entry name" value="Universal_stress_UspA"/>
</dbReference>
<reference evidence="4" key="1">
    <citation type="submission" date="2017-05" db="EMBL/GenBank/DDBJ databases">
        <authorList>
            <person name="Kirkegaard R."/>
            <person name="Mcilroy J S."/>
        </authorList>
    </citation>
    <scope>NUCLEOTIDE SEQUENCE [LARGE SCALE GENOMIC DNA]</scope>
</reference>
<dbReference type="KEGG" id="abat:CFX1CAM_1471"/>
<comment type="similarity">
    <text evidence="1">Belongs to the universal stress protein A family.</text>
</comment>
<evidence type="ECO:0000313" key="4">
    <source>
        <dbReference type="Proteomes" id="UP000195514"/>
    </source>
</evidence>
<dbReference type="PRINTS" id="PR01438">
    <property type="entry name" value="UNVRSLSTRESS"/>
</dbReference>
<sequence>MLGPIIVNQILVSLDNSTHSVAALGAAVELAQQYRAALKGIFIEDINLLNLAEMPFCQEVGEHTARVREITTDGLSRGIFVQSRSVIRTFRKKTSSIDIKAVFVVLRGNIHRTIEKEGQSSDLIVIGKAGTHPVRGRRLGSTAQALIKNHTKPLLLIEENARLGQPIIVVYHQSPLGTRCLETGRDLVNPGETLVILVCQDDPDTFAEVTANLNQWATSNNSKISIQGYKTETIHRLFSMLNALEKGLLILPHGGNVSELKVIHLFINEVSQPMLLIRNNS</sequence>
<dbReference type="Gene3D" id="3.40.50.12370">
    <property type="match status" value="1"/>
</dbReference>